<dbReference type="EMBL" id="QGDI01000014">
    <property type="protein sequence ID" value="PWJ10411.1"/>
    <property type="molecule type" value="Genomic_DNA"/>
</dbReference>
<organism evidence="1 2">
    <name type="scientific">Ruminococcus flavefaciens</name>
    <dbReference type="NCBI Taxonomy" id="1265"/>
    <lineage>
        <taxon>Bacteria</taxon>
        <taxon>Bacillati</taxon>
        <taxon>Bacillota</taxon>
        <taxon>Clostridia</taxon>
        <taxon>Eubacteriales</taxon>
        <taxon>Oscillospiraceae</taxon>
        <taxon>Ruminococcus</taxon>
    </lineage>
</organism>
<dbReference type="Proteomes" id="UP000245720">
    <property type="component" value="Unassembled WGS sequence"/>
</dbReference>
<gene>
    <name evidence="1" type="ORF">IE37_03049</name>
</gene>
<dbReference type="AlphaFoldDB" id="A0A315XUL0"/>
<protein>
    <recommendedName>
        <fullName evidence="3">SMI1 / KNR4 family (SUKH-1)</fullName>
    </recommendedName>
</protein>
<evidence type="ECO:0000313" key="2">
    <source>
        <dbReference type="Proteomes" id="UP000245720"/>
    </source>
</evidence>
<dbReference type="SUPFAM" id="SSF160631">
    <property type="entry name" value="SMI1/KNR4-like"/>
    <property type="match status" value="1"/>
</dbReference>
<sequence>MKNIIQEVKDEFEDLKNISSMLEKKTEFDAPCPSGKIEEWEKTNGVKIPEMYKSWLLLTSYARIMDGGIELFFPEISTPDKEDVYIGSLGYGSDSLYFSKITGAFYAIGDDREEYEDFLDFLTYVHVTLEDEAEEEYGEEWLEIYDEKFGNE</sequence>
<name>A0A315XUL0_RUMFL</name>
<accession>A0A315XUL0</accession>
<dbReference type="InterPro" id="IPR037883">
    <property type="entry name" value="Knr4/Smi1-like_sf"/>
</dbReference>
<dbReference type="OrthoDB" id="1827566at2"/>
<dbReference type="Gene3D" id="3.40.1580.10">
    <property type="entry name" value="SMI1/KNR4-like"/>
    <property type="match status" value="1"/>
</dbReference>
<comment type="caution">
    <text evidence="1">The sequence shown here is derived from an EMBL/GenBank/DDBJ whole genome shotgun (WGS) entry which is preliminary data.</text>
</comment>
<reference evidence="1 2" key="1">
    <citation type="submission" date="2018-05" db="EMBL/GenBank/DDBJ databases">
        <title>The Hungate 1000. A catalogue of reference genomes from the rumen microbiome.</title>
        <authorList>
            <person name="Kelly W."/>
        </authorList>
    </citation>
    <scope>NUCLEOTIDE SEQUENCE [LARGE SCALE GENOMIC DNA]</scope>
    <source>
        <strain evidence="1 2">SAb67</strain>
    </source>
</reference>
<proteinExistence type="predicted"/>
<dbReference type="RefSeq" id="WP_109727734.1">
    <property type="nucleotide sequence ID" value="NZ_QGDI01000014.1"/>
</dbReference>
<evidence type="ECO:0000313" key="1">
    <source>
        <dbReference type="EMBL" id="PWJ10411.1"/>
    </source>
</evidence>
<evidence type="ECO:0008006" key="3">
    <source>
        <dbReference type="Google" id="ProtNLM"/>
    </source>
</evidence>